<protein>
    <submittedName>
        <fullName evidence="1">Uncharacterized protein</fullName>
    </submittedName>
</protein>
<keyword evidence="2" id="KW-1185">Reference proteome</keyword>
<proteinExistence type="predicted"/>
<accession>A0ABS8YJK4</accession>
<dbReference type="Proteomes" id="UP001199916">
    <property type="component" value="Unassembled WGS sequence"/>
</dbReference>
<dbReference type="RefSeq" id="WP_233697411.1">
    <property type="nucleotide sequence ID" value="NZ_JAJNBZ010000012.1"/>
</dbReference>
<reference evidence="1 2" key="1">
    <citation type="submission" date="2021-11" db="EMBL/GenBank/DDBJ databases">
        <title>Draft genome sequence of Paenibacillus profundus YoMME, a new Gram-positive bacteria with exoelectrogenic properties.</title>
        <authorList>
            <person name="Hubenova Y."/>
            <person name="Hubenova E."/>
            <person name="Manasiev Y."/>
            <person name="Peykov S."/>
            <person name="Mitov M."/>
        </authorList>
    </citation>
    <scope>NUCLEOTIDE SEQUENCE [LARGE SCALE GENOMIC DNA]</scope>
    <source>
        <strain evidence="1 2">YoMME</strain>
    </source>
</reference>
<gene>
    <name evidence="1" type="ORF">LQV63_15725</name>
</gene>
<dbReference type="EMBL" id="JAJNBZ010000012">
    <property type="protein sequence ID" value="MCE5170755.1"/>
    <property type="molecule type" value="Genomic_DNA"/>
</dbReference>
<evidence type="ECO:0000313" key="2">
    <source>
        <dbReference type="Proteomes" id="UP001199916"/>
    </source>
</evidence>
<name>A0ABS8YJK4_9BACL</name>
<organism evidence="1 2">
    <name type="scientific">Paenibacillus profundus</name>
    <dbReference type="NCBI Taxonomy" id="1173085"/>
    <lineage>
        <taxon>Bacteria</taxon>
        <taxon>Bacillati</taxon>
        <taxon>Bacillota</taxon>
        <taxon>Bacilli</taxon>
        <taxon>Bacillales</taxon>
        <taxon>Paenibacillaceae</taxon>
        <taxon>Paenibacillus</taxon>
    </lineage>
</organism>
<sequence length="81" mass="9278">MKEMVNGKTYLFGIPHSSVPDNDKLFTRRAFRVEDRQLVREGTLEDMRVFNQMLNLYRGESAVKWAPSTNRGCGVFGHASL</sequence>
<comment type="caution">
    <text evidence="1">The sequence shown here is derived from an EMBL/GenBank/DDBJ whole genome shotgun (WGS) entry which is preliminary data.</text>
</comment>
<evidence type="ECO:0000313" key="1">
    <source>
        <dbReference type="EMBL" id="MCE5170755.1"/>
    </source>
</evidence>